<dbReference type="Proteomes" id="UP001367508">
    <property type="component" value="Unassembled WGS sequence"/>
</dbReference>
<feature type="region of interest" description="Disordered" evidence="1">
    <location>
        <begin position="106"/>
        <end position="145"/>
    </location>
</feature>
<dbReference type="EMBL" id="JAYMYQ010000001">
    <property type="protein sequence ID" value="KAK7361773.1"/>
    <property type="molecule type" value="Genomic_DNA"/>
</dbReference>
<feature type="region of interest" description="Disordered" evidence="1">
    <location>
        <begin position="1"/>
        <end position="29"/>
    </location>
</feature>
<gene>
    <name evidence="2" type="ORF">VNO77_03856</name>
</gene>
<evidence type="ECO:0000313" key="2">
    <source>
        <dbReference type="EMBL" id="KAK7361773.1"/>
    </source>
</evidence>
<accession>A0AAN9RCM0</accession>
<organism evidence="2 3">
    <name type="scientific">Canavalia gladiata</name>
    <name type="common">Sword bean</name>
    <name type="synonym">Dolichos gladiatus</name>
    <dbReference type="NCBI Taxonomy" id="3824"/>
    <lineage>
        <taxon>Eukaryota</taxon>
        <taxon>Viridiplantae</taxon>
        <taxon>Streptophyta</taxon>
        <taxon>Embryophyta</taxon>
        <taxon>Tracheophyta</taxon>
        <taxon>Spermatophyta</taxon>
        <taxon>Magnoliopsida</taxon>
        <taxon>eudicotyledons</taxon>
        <taxon>Gunneridae</taxon>
        <taxon>Pentapetalae</taxon>
        <taxon>rosids</taxon>
        <taxon>fabids</taxon>
        <taxon>Fabales</taxon>
        <taxon>Fabaceae</taxon>
        <taxon>Papilionoideae</taxon>
        <taxon>50 kb inversion clade</taxon>
        <taxon>NPAAA clade</taxon>
        <taxon>indigoferoid/millettioid clade</taxon>
        <taxon>Phaseoleae</taxon>
        <taxon>Canavalia</taxon>
    </lineage>
</organism>
<protein>
    <submittedName>
        <fullName evidence="2">Uncharacterized protein</fullName>
    </submittedName>
</protein>
<keyword evidence="3" id="KW-1185">Reference proteome</keyword>
<feature type="compositionally biased region" description="Basic residues" evidence="1">
    <location>
        <begin position="136"/>
        <end position="145"/>
    </location>
</feature>
<evidence type="ECO:0000256" key="1">
    <source>
        <dbReference type="SAM" id="MobiDB-lite"/>
    </source>
</evidence>
<proteinExistence type="predicted"/>
<evidence type="ECO:0000313" key="3">
    <source>
        <dbReference type="Proteomes" id="UP001367508"/>
    </source>
</evidence>
<comment type="caution">
    <text evidence="2">The sequence shown here is derived from an EMBL/GenBank/DDBJ whole genome shotgun (WGS) entry which is preliminary data.</text>
</comment>
<feature type="compositionally biased region" description="Basic and acidic residues" evidence="1">
    <location>
        <begin position="12"/>
        <end position="22"/>
    </location>
</feature>
<name>A0AAN9RCM0_CANGL</name>
<reference evidence="2 3" key="1">
    <citation type="submission" date="2024-01" db="EMBL/GenBank/DDBJ databases">
        <title>The genomes of 5 underutilized Papilionoideae crops provide insights into root nodulation and disease resistanc.</title>
        <authorList>
            <person name="Jiang F."/>
        </authorList>
    </citation>
    <scope>NUCLEOTIDE SEQUENCE [LARGE SCALE GENOMIC DNA]</scope>
    <source>
        <strain evidence="2">LVBAO_FW01</strain>
        <tissue evidence="2">Leaves</tissue>
    </source>
</reference>
<sequence length="145" mass="16375">MVLEGLEDQEVEERPHPHERPPKAWSRAGFTFPVPVPDTPCPSLPPTGSGKPAPYPSLLLRGGICRVEELTCNFMELSHSSSFSSLYSFFIICAWQKKGRLISATPKVGRRGRRHQKQEEKEKEPIASKKKEQAHGFKKKLRSLP</sequence>
<feature type="compositionally biased region" description="Acidic residues" evidence="1">
    <location>
        <begin position="1"/>
        <end position="11"/>
    </location>
</feature>
<dbReference type="AlphaFoldDB" id="A0AAN9RCM0"/>
<feature type="compositionally biased region" description="Basic and acidic residues" evidence="1">
    <location>
        <begin position="117"/>
        <end position="135"/>
    </location>
</feature>